<dbReference type="GO" id="GO:0005886">
    <property type="term" value="C:plasma membrane"/>
    <property type="evidence" value="ECO:0007669"/>
    <property type="project" value="UniProtKB-SubCell"/>
</dbReference>
<feature type="transmembrane region" description="Helical" evidence="6">
    <location>
        <begin position="350"/>
        <end position="371"/>
    </location>
</feature>
<comment type="subcellular location">
    <subcellularLocation>
        <location evidence="1">Cell membrane</location>
        <topology evidence="1">Multi-pass membrane protein</topology>
    </subcellularLocation>
</comment>
<evidence type="ECO:0000256" key="2">
    <source>
        <dbReference type="ARBA" id="ARBA00022692"/>
    </source>
</evidence>
<dbReference type="InterPro" id="IPR051788">
    <property type="entry name" value="MFS_Transporter"/>
</dbReference>
<organism evidence="8 9">
    <name type="scientific">Candidatus Avipropionibacterium avicola</name>
    <dbReference type="NCBI Taxonomy" id="2840701"/>
    <lineage>
        <taxon>Bacteria</taxon>
        <taxon>Bacillati</taxon>
        <taxon>Actinomycetota</taxon>
        <taxon>Actinomycetes</taxon>
        <taxon>Propionibacteriales</taxon>
        <taxon>Propionibacteriaceae</taxon>
        <taxon>Propionibacteriaceae incertae sedis</taxon>
        <taxon>Candidatus Avipropionibacterium</taxon>
    </lineage>
</organism>
<feature type="transmembrane region" description="Helical" evidence="6">
    <location>
        <begin position="267"/>
        <end position="288"/>
    </location>
</feature>
<accession>A0A9D1KPH3</accession>
<evidence type="ECO:0000259" key="7">
    <source>
        <dbReference type="PROSITE" id="PS50850"/>
    </source>
</evidence>
<feature type="region of interest" description="Disordered" evidence="5">
    <location>
        <begin position="499"/>
        <end position="536"/>
    </location>
</feature>
<keyword evidence="3 6" id="KW-1133">Transmembrane helix</keyword>
<protein>
    <submittedName>
        <fullName evidence="8">MFS transporter</fullName>
    </submittedName>
</protein>
<evidence type="ECO:0000256" key="3">
    <source>
        <dbReference type="ARBA" id="ARBA00022989"/>
    </source>
</evidence>
<gene>
    <name evidence="8" type="ORF">IAA98_12430</name>
</gene>
<dbReference type="Gene3D" id="1.20.1250.20">
    <property type="entry name" value="MFS general substrate transporter like domains"/>
    <property type="match status" value="1"/>
</dbReference>
<feature type="transmembrane region" description="Helical" evidence="6">
    <location>
        <begin position="438"/>
        <end position="458"/>
    </location>
</feature>
<evidence type="ECO:0000256" key="5">
    <source>
        <dbReference type="SAM" id="MobiDB-lite"/>
    </source>
</evidence>
<feature type="compositionally biased region" description="Basic and acidic residues" evidence="5">
    <location>
        <begin position="511"/>
        <end position="536"/>
    </location>
</feature>
<dbReference type="AlphaFoldDB" id="A0A9D1KPH3"/>
<dbReference type="InterPro" id="IPR020846">
    <property type="entry name" value="MFS_dom"/>
</dbReference>
<evidence type="ECO:0000313" key="8">
    <source>
        <dbReference type="EMBL" id="HIT76383.1"/>
    </source>
</evidence>
<feature type="transmembrane region" description="Helical" evidence="6">
    <location>
        <begin position="147"/>
        <end position="165"/>
    </location>
</feature>
<reference evidence="8" key="2">
    <citation type="journal article" date="2021" name="PeerJ">
        <title>Extensive microbial diversity within the chicken gut microbiome revealed by metagenomics and culture.</title>
        <authorList>
            <person name="Gilroy R."/>
            <person name="Ravi A."/>
            <person name="Getino M."/>
            <person name="Pursley I."/>
            <person name="Horton D.L."/>
            <person name="Alikhan N.F."/>
            <person name="Baker D."/>
            <person name="Gharbi K."/>
            <person name="Hall N."/>
            <person name="Watson M."/>
            <person name="Adriaenssens E.M."/>
            <person name="Foster-Nyarko E."/>
            <person name="Jarju S."/>
            <person name="Secka A."/>
            <person name="Antonio M."/>
            <person name="Oren A."/>
            <person name="Chaudhuri R.R."/>
            <person name="La Ragione R."/>
            <person name="Hildebrand F."/>
            <person name="Pallen M.J."/>
        </authorList>
    </citation>
    <scope>NUCLEOTIDE SEQUENCE</scope>
    <source>
        <strain evidence="8">ChiGjej1B1-24693</strain>
    </source>
</reference>
<feature type="transmembrane region" description="Helical" evidence="6">
    <location>
        <begin position="470"/>
        <end position="489"/>
    </location>
</feature>
<keyword evidence="2 6" id="KW-0812">Transmembrane</keyword>
<evidence type="ECO:0000256" key="1">
    <source>
        <dbReference type="ARBA" id="ARBA00004651"/>
    </source>
</evidence>
<evidence type="ECO:0000256" key="6">
    <source>
        <dbReference type="SAM" id="Phobius"/>
    </source>
</evidence>
<dbReference type="Proteomes" id="UP000886842">
    <property type="component" value="Unassembled WGS sequence"/>
</dbReference>
<feature type="transmembrane region" description="Helical" evidence="6">
    <location>
        <begin position="383"/>
        <end position="401"/>
    </location>
</feature>
<feature type="transmembrane region" description="Helical" evidence="6">
    <location>
        <begin position="309"/>
        <end position="330"/>
    </location>
</feature>
<evidence type="ECO:0000256" key="4">
    <source>
        <dbReference type="ARBA" id="ARBA00023136"/>
    </source>
</evidence>
<dbReference type="EMBL" id="DVLP01000365">
    <property type="protein sequence ID" value="HIT76383.1"/>
    <property type="molecule type" value="Genomic_DNA"/>
</dbReference>
<dbReference type="PANTHER" id="PTHR23514">
    <property type="entry name" value="BYPASS OF STOP CODON PROTEIN 6"/>
    <property type="match status" value="1"/>
</dbReference>
<name>A0A9D1KPH3_9ACTN</name>
<feature type="domain" description="Major facilitator superfamily (MFS) profile" evidence="7">
    <location>
        <begin position="113"/>
        <end position="494"/>
    </location>
</feature>
<dbReference type="InterPro" id="IPR011701">
    <property type="entry name" value="MFS"/>
</dbReference>
<dbReference type="SUPFAM" id="SSF103473">
    <property type="entry name" value="MFS general substrate transporter"/>
    <property type="match status" value="1"/>
</dbReference>
<dbReference type="Pfam" id="PF07690">
    <property type="entry name" value="MFS_1"/>
    <property type="match status" value="1"/>
</dbReference>
<sequence length="536" mass="54211">MGGGVRDRDIALVPQGDDLVGRPIGAVGQGGDRGACPRQPGLGALGDEVVPVGVTGGQGQGVGSHARHPNRCHRVAGRIVVAGSGVVRWADVTSSSPAAGRSRTRPDQQARRARIAVSALFLTNGALLANLLPRYPEIKAELGIENAVYGLAVAAFPAGAILAGLGSAPLIRRFGSARVAVVGTILTGVALLAAGIAPAVGFFALGLFVAGAMDAVTDVGQNAHALQVQRAYGRSIINSCHAIWSIGAVLGGSMAAGAIAINLPLGIHLGISAGVFTVVALVALRFCLPKQVEPAADHETPTVRAGARVSWRIVATSGALVLIAIAGTAVEDAGNSWAALYLADGLDAPSAVAATGYIALVGAQFVGRMLADGLVDRYGQRRIARIGGLVTAVGMGLALIVPSVPGTIAGFAAAGLGIATLVPAAMHEADQLPGLRPGTGLTVVSWLMRLGFLLSPPLVGLVADHVGLRVGLVVVPVAGLLVAVLAQVLRPAVQVGQVEGPDRAPVGAEPAQHHDGGDDPQRDRDQHRDDHQGARD</sequence>
<keyword evidence="4 6" id="KW-0472">Membrane</keyword>
<evidence type="ECO:0000313" key="9">
    <source>
        <dbReference type="Proteomes" id="UP000886842"/>
    </source>
</evidence>
<comment type="caution">
    <text evidence="8">The sequence shown here is derived from an EMBL/GenBank/DDBJ whole genome shotgun (WGS) entry which is preliminary data.</text>
</comment>
<dbReference type="PROSITE" id="PS50850">
    <property type="entry name" value="MFS"/>
    <property type="match status" value="1"/>
</dbReference>
<feature type="transmembrane region" description="Helical" evidence="6">
    <location>
        <begin position="177"/>
        <end position="196"/>
    </location>
</feature>
<dbReference type="PANTHER" id="PTHR23514:SF13">
    <property type="entry name" value="INNER MEMBRANE PROTEIN YBJJ"/>
    <property type="match status" value="1"/>
</dbReference>
<reference evidence="8" key="1">
    <citation type="submission" date="2020-10" db="EMBL/GenBank/DDBJ databases">
        <authorList>
            <person name="Gilroy R."/>
        </authorList>
    </citation>
    <scope>NUCLEOTIDE SEQUENCE</scope>
    <source>
        <strain evidence="8">ChiGjej1B1-24693</strain>
    </source>
</reference>
<dbReference type="GO" id="GO:0022857">
    <property type="term" value="F:transmembrane transporter activity"/>
    <property type="evidence" value="ECO:0007669"/>
    <property type="project" value="InterPro"/>
</dbReference>
<feature type="transmembrane region" description="Helical" evidence="6">
    <location>
        <begin position="241"/>
        <end position="261"/>
    </location>
</feature>
<dbReference type="CDD" id="cd17393">
    <property type="entry name" value="MFS_MosC_like"/>
    <property type="match status" value="1"/>
</dbReference>
<proteinExistence type="predicted"/>
<dbReference type="InterPro" id="IPR036259">
    <property type="entry name" value="MFS_trans_sf"/>
</dbReference>